<keyword evidence="5" id="KW-0539">Nucleus</keyword>
<evidence type="ECO:0000256" key="6">
    <source>
        <dbReference type="ARBA" id="ARBA00034303"/>
    </source>
</evidence>
<keyword evidence="3" id="KW-1133">Transmembrane helix</keyword>
<reference evidence="7" key="1">
    <citation type="submission" date="2020-11" db="EMBL/GenBank/DDBJ databases">
        <authorList>
            <consortium name="DOE Joint Genome Institute"/>
            <person name="Ahrendt S."/>
            <person name="Riley R."/>
            <person name="Andreopoulos W."/>
            <person name="LaButti K."/>
            <person name="Pangilinan J."/>
            <person name="Ruiz-duenas F.J."/>
            <person name="Barrasa J.M."/>
            <person name="Sanchez-Garcia M."/>
            <person name="Camarero S."/>
            <person name="Miyauchi S."/>
            <person name="Serrano A."/>
            <person name="Linde D."/>
            <person name="Babiker R."/>
            <person name="Drula E."/>
            <person name="Ayuso-Fernandez I."/>
            <person name="Pacheco R."/>
            <person name="Padilla G."/>
            <person name="Ferreira P."/>
            <person name="Barriuso J."/>
            <person name="Kellner H."/>
            <person name="Castanera R."/>
            <person name="Alfaro M."/>
            <person name="Ramirez L."/>
            <person name="Pisabarro A.G."/>
            <person name="Kuo A."/>
            <person name="Tritt A."/>
            <person name="Lipzen A."/>
            <person name="He G."/>
            <person name="Yan M."/>
            <person name="Ng V."/>
            <person name="Cullen D."/>
            <person name="Martin F."/>
            <person name="Rosso M.-N."/>
            <person name="Henrissat B."/>
            <person name="Hibbett D."/>
            <person name="Martinez A.T."/>
            <person name="Grigoriev I.V."/>
        </authorList>
    </citation>
    <scope>NUCLEOTIDE SEQUENCE</scope>
    <source>
        <strain evidence="7">AH 44721</strain>
    </source>
</reference>
<evidence type="ECO:0000256" key="2">
    <source>
        <dbReference type="ARBA" id="ARBA00022692"/>
    </source>
</evidence>
<comment type="caution">
    <text evidence="7">The sequence shown here is derived from an EMBL/GenBank/DDBJ whole genome shotgun (WGS) entry which is preliminary data.</text>
</comment>
<evidence type="ECO:0000313" key="8">
    <source>
        <dbReference type="Proteomes" id="UP000724874"/>
    </source>
</evidence>
<evidence type="ECO:0000256" key="5">
    <source>
        <dbReference type="ARBA" id="ARBA00023242"/>
    </source>
</evidence>
<comment type="similarity">
    <text evidence="1">Belongs to the TMEM53 family.</text>
</comment>
<dbReference type="SUPFAM" id="SSF53474">
    <property type="entry name" value="alpha/beta-Hydrolases"/>
    <property type="match status" value="1"/>
</dbReference>
<dbReference type="Pfam" id="PF05705">
    <property type="entry name" value="DUF829"/>
    <property type="match status" value="1"/>
</dbReference>
<evidence type="ECO:0000256" key="4">
    <source>
        <dbReference type="ARBA" id="ARBA00023136"/>
    </source>
</evidence>
<evidence type="ECO:0000313" key="7">
    <source>
        <dbReference type="EMBL" id="KAF8903733.1"/>
    </source>
</evidence>
<organism evidence="7 8">
    <name type="scientific">Gymnopilus junonius</name>
    <name type="common">Spectacular rustgill mushroom</name>
    <name type="synonym">Gymnopilus spectabilis subsp. junonius</name>
    <dbReference type="NCBI Taxonomy" id="109634"/>
    <lineage>
        <taxon>Eukaryota</taxon>
        <taxon>Fungi</taxon>
        <taxon>Dikarya</taxon>
        <taxon>Basidiomycota</taxon>
        <taxon>Agaricomycotina</taxon>
        <taxon>Agaricomycetes</taxon>
        <taxon>Agaricomycetidae</taxon>
        <taxon>Agaricales</taxon>
        <taxon>Agaricineae</taxon>
        <taxon>Hymenogastraceae</taxon>
        <taxon>Gymnopilus</taxon>
    </lineage>
</organism>
<evidence type="ECO:0000256" key="1">
    <source>
        <dbReference type="ARBA" id="ARBA00007387"/>
    </source>
</evidence>
<dbReference type="OrthoDB" id="77878at2759"/>
<keyword evidence="4" id="KW-0472">Membrane</keyword>
<name>A0A9P5NSG0_GYMJU</name>
<dbReference type="AlphaFoldDB" id="A0A9P5NSG0"/>
<proteinExistence type="inferred from homology"/>
<comment type="subcellular location">
    <subcellularLocation>
        <location evidence="6">Nucleus outer membrane</location>
        <topology evidence="6">Single-pass membrane protein</topology>
    </subcellularLocation>
</comment>
<dbReference type="PANTHER" id="PTHR12265:SF30">
    <property type="entry name" value="TRANSMEMBRANE PROTEIN 53"/>
    <property type="match status" value="1"/>
</dbReference>
<dbReference type="InterPro" id="IPR008547">
    <property type="entry name" value="DUF829_TMEM53"/>
</dbReference>
<dbReference type="InterPro" id="IPR029058">
    <property type="entry name" value="AB_hydrolase_fold"/>
</dbReference>
<keyword evidence="2" id="KW-0812">Transmembrane</keyword>
<dbReference type="Proteomes" id="UP000724874">
    <property type="component" value="Unassembled WGS sequence"/>
</dbReference>
<accession>A0A9P5NSG0</accession>
<dbReference type="EMBL" id="JADNYJ010000029">
    <property type="protein sequence ID" value="KAF8903733.1"/>
    <property type="molecule type" value="Genomic_DNA"/>
</dbReference>
<dbReference type="PANTHER" id="PTHR12265">
    <property type="entry name" value="TRANSMEMBRANE PROTEIN 53"/>
    <property type="match status" value="1"/>
</dbReference>
<gene>
    <name evidence="7" type="ORF">CPB84DRAFT_726369</name>
</gene>
<keyword evidence="8" id="KW-1185">Reference proteome</keyword>
<sequence length="346" mass="38466">MKVPHIAHHGLVRLGRDVYLRKPQAAQAIKTATGNLTLNGSVTSSSSSFLSTLPPHPSAVAQPSIVLIFGWMGAKLPHVLKYSNTYSEIYPESTQVIVRSEPSYFWSSKKARITSIEPVVETLEALGCLPPAQSSSASKVLRRADVQPLFSNPAPSILVHTFSNGGAWQLATLSELLSSRTYPHTTKLSPGALILDSCPGDGGVEGTINAFSGLIHNPILRHLVTFIIRLLYFYGYLRRKILPSRSGTVFDRMKTRVNTPQLLPWFTKDTPRLYFYSTKDDIIPIHEVETHVEKARERGLNVRVERFEDSKHVAHARADPERYWSAVRKLWEDAVRGGADVSSKSE</sequence>
<protein>
    <submittedName>
        <fullName evidence="7">Uncharacterized protein</fullName>
    </submittedName>
</protein>
<evidence type="ECO:0000256" key="3">
    <source>
        <dbReference type="ARBA" id="ARBA00022989"/>
    </source>
</evidence>
<dbReference type="GO" id="GO:0005640">
    <property type="term" value="C:nuclear outer membrane"/>
    <property type="evidence" value="ECO:0007669"/>
    <property type="project" value="UniProtKB-SubCell"/>
</dbReference>